<evidence type="ECO:0000313" key="2">
    <source>
        <dbReference type="Proteomes" id="UP000656244"/>
    </source>
</evidence>
<dbReference type="AlphaFoldDB" id="A0A923HEJ6"/>
<keyword evidence="2" id="KW-1185">Reference proteome</keyword>
<dbReference type="Proteomes" id="UP000656244">
    <property type="component" value="Unassembled WGS sequence"/>
</dbReference>
<evidence type="ECO:0000313" key="1">
    <source>
        <dbReference type="EMBL" id="MBC3757022.1"/>
    </source>
</evidence>
<dbReference type="RefSeq" id="WP_186558031.1">
    <property type="nucleotide sequence ID" value="NZ_JACNMF010000001.1"/>
</dbReference>
<proteinExistence type="predicted"/>
<comment type="caution">
    <text evidence="1">The sequence shown here is derived from an EMBL/GenBank/DDBJ whole genome shotgun (WGS) entry which is preliminary data.</text>
</comment>
<accession>A0A923HEJ6</accession>
<sequence>MAKFSVLQKFTAICFVFLYMVAMLRPVQPYVEYILNQDYISEFLCINKDKPKLQCNGKCYLAKQFEKQQEKEPFTALSVSLENYPIGFVTIYRIIAPQKFPLADSPHYSYRQFYNFDFHQNNFHPPDLV</sequence>
<name>A0A923HEJ6_9FLAO</name>
<gene>
    <name evidence="1" type="ORF">H7U19_01305</name>
</gene>
<reference evidence="1" key="1">
    <citation type="submission" date="2020-08" db="EMBL/GenBank/DDBJ databases">
        <title>Hyunsoonleella sp. strain SJ7 genome sequencing and assembly.</title>
        <authorList>
            <person name="Kim I."/>
        </authorList>
    </citation>
    <scope>NUCLEOTIDE SEQUENCE</scope>
    <source>
        <strain evidence="1">SJ7</strain>
    </source>
</reference>
<organism evidence="1 2">
    <name type="scientific">Hyunsoonleella aquatilis</name>
    <dbReference type="NCBI Taxonomy" id="2762758"/>
    <lineage>
        <taxon>Bacteria</taxon>
        <taxon>Pseudomonadati</taxon>
        <taxon>Bacteroidota</taxon>
        <taxon>Flavobacteriia</taxon>
        <taxon>Flavobacteriales</taxon>
        <taxon>Flavobacteriaceae</taxon>
    </lineage>
</organism>
<dbReference type="EMBL" id="JACNMF010000001">
    <property type="protein sequence ID" value="MBC3757022.1"/>
    <property type="molecule type" value="Genomic_DNA"/>
</dbReference>
<protein>
    <submittedName>
        <fullName evidence="1">Uncharacterized protein</fullName>
    </submittedName>
</protein>